<evidence type="ECO:0000256" key="4">
    <source>
        <dbReference type="PROSITE-ProRule" id="PRU01248"/>
    </source>
</evidence>
<dbReference type="InterPro" id="IPR002104">
    <property type="entry name" value="Integrase_catalytic"/>
</dbReference>
<dbReference type="SUPFAM" id="SSF56349">
    <property type="entry name" value="DNA breaking-rejoining enzymes"/>
    <property type="match status" value="1"/>
</dbReference>
<dbReference type="PANTHER" id="PTHR30349">
    <property type="entry name" value="PHAGE INTEGRASE-RELATED"/>
    <property type="match status" value="1"/>
</dbReference>
<dbReference type="InterPro" id="IPR011010">
    <property type="entry name" value="DNA_brk_join_enz"/>
</dbReference>
<dbReference type="PROSITE" id="PS51900">
    <property type="entry name" value="CB"/>
    <property type="match status" value="1"/>
</dbReference>
<dbReference type="RefSeq" id="WP_015438378.1">
    <property type="nucleotide sequence ID" value="NZ_CP045532.1"/>
</dbReference>
<dbReference type="GO" id="GO:0006310">
    <property type="term" value="P:DNA recombination"/>
    <property type="evidence" value="ECO:0007669"/>
    <property type="project" value="UniProtKB-KW"/>
</dbReference>
<sequence>MPTKQYPAPGWRDYIAQWLDSLKAGAYAASTINTRRCQLTAISQALGGSPLDVEASDLVAYFAGREWKPETRKGARNACAGFFGWMFQTGHIDTDPSRALPSIRRPHPHPRPCPDIVILKALSKATDRERLMLRLGAEAGLRRFEIAKISDADLVRDLMGWSLMVIGKGDVQRMVPISDDLAGEIRAHGPGYIFPGRWGSHVEASYVGKHLSRLLDGWSAHSLRHRYATRTWEATHGLLPVSRLLGHASVETTQRYVAMPCARLRDAVSATLIA</sequence>
<keyword evidence="3" id="KW-0233">DNA recombination</keyword>
<dbReference type="InterPro" id="IPR013762">
    <property type="entry name" value="Integrase-like_cat_sf"/>
</dbReference>
<name>Q2TM50_BIFBR</name>
<reference evidence="7" key="1">
    <citation type="submission" date="2004-11" db="EMBL/GenBank/DDBJ databases">
        <authorList>
            <person name="Leahy S."/>
            <person name="Moreno-Munoz J.A."/>
            <person name="O'Connell-Motherway M."/>
            <person name="Higgins D."/>
            <person name="Fitzgerald G.F."/>
            <person name="van Sinderen D."/>
        </authorList>
    </citation>
    <scope>NUCLEOTIDE SEQUENCE</scope>
</reference>
<dbReference type="InterPro" id="IPR050090">
    <property type="entry name" value="Tyrosine_recombinase_XerCD"/>
</dbReference>
<protein>
    <submittedName>
        <fullName evidence="7">Probable phage family integrase/recombinase protein</fullName>
    </submittedName>
</protein>
<feature type="domain" description="Tyr recombinase" evidence="5">
    <location>
        <begin position="106"/>
        <end position="269"/>
    </location>
</feature>
<dbReference type="InterPro" id="IPR010998">
    <property type="entry name" value="Integrase_recombinase_N"/>
</dbReference>
<keyword evidence="2 4" id="KW-0238">DNA-binding</keyword>
<dbReference type="GO" id="GO:0015074">
    <property type="term" value="P:DNA integration"/>
    <property type="evidence" value="ECO:0007669"/>
    <property type="project" value="InterPro"/>
</dbReference>
<evidence type="ECO:0000256" key="3">
    <source>
        <dbReference type="ARBA" id="ARBA00023172"/>
    </source>
</evidence>
<dbReference type="Pfam" id="PF00589">
    <property type="entry name" value="Phage_integrase"/>
    <property type="match status" value="1"/>
</dbReference>
<dbReference type="PROSITE" id="PS51898">
    <property type="entry name" value="TYR_RECOMBINASE"/>
    <property type="match status" value="1"/>
</dbReference>
<organism evidence="7">
    <name type="scientific">Bifidobacterium breve</name>
    <dbReference type="NCBI Taxonomy" id="1685"/>
    <lineage>
        <taxon>Bacteria</taxon>
        <taxon>Bacillati</taxon>
        <taxon>Actinomycetota</taxon>
        <taxon>Actinomycetes</taxon>
        <taxon>Bifidobacteriales</taxon>
        <taxon>Bifidobacteriaceae</taxon>
        <taxon>Bifidobacterium</taxon>
    </lineage>
</organism>
<evidence type="ECO:0000256" key="1">
    <source>
        <dbReference type="ARBA" id="ARBA00008857"/>
    </source>
</evidence>
<evidence type="ECO:0000313" key="7">
    <source>
        <dbReference type="EMBL" id="AAY16469.1"/>
    </source>
</evidence>
<dbReference type="EMBL" id="AY840979">
    <property type="protein sequence ID" value="AAY16469.1"/>
    <property type="molecule type" value="Genomic_DNA"/>
</dbReference>
<dbReference type="AlphaFoldDB" id="Q2TM50"/>
<dbReference type="PANTHER" id="PTHR30349:SF64">
    <property type="entry name" value="PROPHAGE INTEGRASE INTD-RELATED"/>
    <property type="match status" value="1"/>
</dbReference>
<comment type="similarity">
    <text evidence="1">Belongs to the 'phage' integrase family.</text>
</comment>
<dbReference type="GO" id="GO:0003677">
    <property type="term" value="F:DNA binding"/>
    <property type="evidence" value="ECO:0007669"/>
    <property type="project" value="UniProtKB-UniRule"/>
</dbReference>
<dbReference type="Gene3D" id="1.10.150.130">
    <property type="match status" value="1"/>
</dbReference>
<evidence type="ECO:0000259" key="5">
    <source>
        <dbReference type="PROSITE" id="PS51898"/>
    </source>
</evidence>
<dbReference type="CDD" id="cd00397">
    <property type="entry name" value="DNA_BRE_C"/>
    <property type="match status" value="1"/>
</dbReference>
<dbReference type="InterPro" id="IPR044068">
    <property type="entry name" value="CB"/>
</dbReference>
<gene>
    <name evidence="7" type="ORF">BB1452</name>
</gene>
<evidence type="ECO:0000259" key="6">
    <source>
        <dbReference type="PROSITE" id="PS51900"/>
    </source>
</evidence>
<dbReference type="Gene3D" id="1.10.443.10">
    <property type="entry name" value="Intergrase catalytic core"/>
    <property type="match status" value="1"/>
</dbReference>
<accession>Q2TM50</accession>
<proteinExistence type="inferred from homology"/>
<evidence type="ECO:0000256" key="2">
    <source>
        <dbReference type="ARBA" id="ARBA00023125"/>
    </source>
</evidence>
<feature type="domain" description="Core-binding (CB)" evidence="6">
    <location>
        <begin position="9"/>
        <end position="87"/>
    </location>
</feature>
<reference evidence="7" key="2">
    <citation type="journal article" date="2005" name="Appl. Environ. Microbiol.">
        <title>Prophage-like elements in bifidobacteria: insights from genomics, transcription, integration, distribution, and phylogenetic analysis.</title>
        <authorList>
            <person name="Ventura M."/>
            <person name="Lee J.H."/>
            <person name="Canchaya C."/>
            <person name="Zink R."/>
            <person name="Leahy S."/>
            <person name="Moreno-Munoz J.A."/>
            <person name="O'Connell-Motherway M."/>
            <person name="Higgins D."/>
            <person name="Fitzgerald G.F."/>
            <person name="O'Sullivan D.J."/>
            <person name="van Sinderen D."/>
        </authorList>
    </citation>
    <scope>NUCLEOTIDE SEQUENCE</scope>
</reference>